<dbReference type="GO" id="GO:0005524">
    <property type="term" value="F:ATP binding"/>
    <property type="evidence" value="ECO:0007669"/>
    <property type="project" value="InterPro"/>
</dbReference>
<dbReference type="RefSeq" id="WP_353713895.1">
    <property type="nucleotide sequence ID" value="NZ_CP159307.1"/>
</dbReference>
<dbReference type="GO" id="GO:0016887">
    <property type="term" value="F:ATP hydrolysis activity"/>
    <property type="evidence" value="ECO:0007669"/>
    <property type="project" value="InterPro"/>
</dbReference>
<dbReference type="InterPro" id="IPR006321">
    <property type="entry name" value="PilT/PilU"/>
</dbReference>
<organism evidence="3">
    <name type="scientific">Dehalogenimonas sp. 4OHTPN</name>
    <dbReference type="NCBI Taxonomy" id="3166643"/>
    <lineage>
        <taxon>Bacteria</taxon>
        <taxon>Bacillati</taxon>
        <taxon>Chloroflexota</taxon>
        <taxon>Dehalococcoidia</taxon>
        <taxon>Dehalococcoidales</taxon>
        <taxon>Dehalococcoidaceae</taxon>
        <taxon>Dehalogenimonas</taxon>
    </lineage>
</organism>
<reference evidence="3" key="1">
    <citation type="submission" date="2024-06" db="EMBL/GenBank/DDBJ databases">
        <title>A Novel Isolate, Dehalogenimonas sp. Strain 4OHTPN, Dechlorinates Aromatic 4 Hydroxy chlorothalonil by a Novel Reductive Dehalogenase.</title>
        <authorList>
            <person name="Liu G."/>
        </authorList>
    </citation>
    <scope>NUCLEOTIDE SEQUENCE</scope>
    <source>
        <strain evidence="3">4OHTPN</strain>
    </source>
</reference>
<dbReference type="PROSITE" id="PS00662">
    <property type="entry name" value="T2SP_E"/>
    <property type="match status" value="1"/>
</dbReference>
<accession>A0AAU8G6R6</accession>
<dbReference type="SMART" id="SM00382">
    <property type="entry name" value="AAA"/>
    <property type="match status" value="1"/>
</dbReference>
<dbReference type="CDD" id="cd01131">
    <property type="entry name" value="PilT"/>
    <property type="match status" value="1"/>
</dbReference>
<name>A0AAU8G6R6_9CHLR</name>
<gene>
    <name evidence="3" type="ORF">ABV300_05475</name>
</gene>
<protein>
    <submittedName>
        <fullName evidence="3">Type IV pilus twitching motility protein PilT</fullName>
    </submittedName>
</protein>
<dbReference type="Gene3D" id="3.40.50.300">
    <property type="entry name" value="P-loop containing nucleotide triphosphate hydrolases"/>
    <property type="match status" value="1"/>
</dbReference>
<feature type="domain" description="Bacterial type II secretion system protein E" evidence="2">
    <location>
        <begin position="211"/>
        <end position="225"/>
    </location>
</feature>
<dbReference type="PANTHER" id="PTHR30486:SF16">
    <property type="entry name" value="TWITCHING MOTILITY PROTEIN PILT"/>
    <property type="match status" value="1"/>
</dbReference>
<dbReference type="EMBL" id="CP159307">
    <property type="protein sequence ID" value="XCH32622.1"/>
    <property type="molecule type" value="Genomic_DNA"/>
</dbReference>
<comment type="similarity">
    <text evidence="1">Belongs to the GSP E family.</text>
</comment>
<dbReference type="InterPro" id="IPR050921">
    <property type="entry name" value="T4SS_GSP_E_ATPase"/>
</dbReference>
<proteinExistence type="inferred from homology"/>
<dbReference type="AlphaFoldDB" id="A0AAU8G6R6"/>
<evidence type="ECO:0000313" key="3">
    <source>
        <dbReference type="EMBL" id="XCH32622.1"/>
    </source>
</evidence>
<dbReference type="InterPro" id="IPR003593">
    <property type="entry name" value="AAA+_ATPase"/>
</dbReference>
<dbReference type="InterPro" id="IPR027417">
    <property type="entry name" value="P-loop_NTPase"/>
</dbReference>
<dbReference type="InterPro" id="IPR001482">
    <property type="entry name" value="T2SS/T4SS_dom"/>
</dbReference>
<evidence type="ECO:0000256" key="1">
    <source>
        <dbReference type="ARBA" id="ARBA00006611"/>
    </source>
</evidence>
<dbReference type="PANTHER" id="PTHR30486">
    <property type="entry name" value="TWITCHING MOTILITY PROTEIN PILT"/>
    <property type="match status" value="1"/>
</dbReference>
<dbReference type="SUPFAM" id="SSF52540">
    <property type="entry name" value="P-loop containing nucleoside triphosphate hydrolases"/>
    <property type="match status" value="1"/>
</dbReference>
<dbReference type="NCBIfam" id="TIGR01420">
    <property type="entry name" value="pilT_fam"/>
    <property type="match status" value="1"/>
</dbReference>
<dbReference type="Pfam" id="PF00437">
    <property type="entry name" value="T2SSE"/>
    <property type="match status" value="1"/>
</dbReference>
<sequence length="376" mass="41841">MANPTIPIFNTLEQDEVSQIDEWLRLLVELGGSDLHLRVPSPPVIRVDGELVIQDQYANLKTADLEAVLDEIAKPEQKETFLREKELDFAYSLAGVARFRVSVMRQRGTLSMAFRQVPFQILSMERLGVPAICKELILKPRGMILVCGPTGSGKSTTMAAMVDYLNQNASRNVITIEDPIEYLHSNKKCLIAQRDLGDDTKAFAVALKHALRHDPDVIIVGEMRDLETISTAIAAAETGHLVVGTLHTTDAAQTVDRVIDIFPPSQQQQIRLQFSQVIEAVLVQTLIPRLNAKGRVPAFEVMIASPAVRNLIREQKTHEITNVIQLSGKDGMQTLDQSLSDLLRKNLISKEEALLKSSHPEKLQKLLQYQATAGFR</sequence>
<evidence type="ECO:0000259" key="2">
    <source>
        <dbReference type="PROSITE" id="PS00662"/>
    </source>
</evidence>
<dbReference type="Gene3D" id="3.30.450.90">
    <property type="match status" value="1"/>
</dbReference>